<dbReference type="InterPro" id="IPR045155">
    <property type="entry name" value="Beta-lactam_cat"/>
</dbReference>
<dbReference type="Pfam" id="PF18042">
    <property type="entry name" value="ORF_12_N"/>
    <property type="match status" value="1"/>
</dbReference>
<dbReference type="PANTHER" id="PTHR35333">
    <property type="entry name" value="BETA-LACTAMASE"/>
    <property type="match status" value="1"/>
</dbReference>
<dbReference type="Pfam" id="PF13354">
    <property type="entry name" value="Beta-lactamase2"/>
    <property type="match status" value="1"/>
</dbReference>
<dbReference type="SUPFAM" id="SSF56601">
    <property type="entry name" value="beta-lactamase/transpeptidase-like"/>
    <property type="match status" value="1"/>
</dbReference>
<dbReference type="InterPro" id="IPR040846">
    <property type="entry name" value="ORF_12_N"/>
</dbReference>
<dbReference type="AlphaFoldDB" id="A0A4U3MQ40"/>
<dbReference type="InterPro" id="IPR012338">
    <property type="entry name" value="Beta-lactam/transpept-like"/>
</dbReference>
<gene>
    <name evidence="4" type="ORF">FDA94_05115</name>
</gene>
<dbReference type="EMBL" id="SZQA01000003">
    <property type="protein sequence ID" value="TKK90387.1"/>
    <property type="molecule type" value="Genomic_DNA"/>
</dbReference>
<evidence type="ECO:0000313" key="4">
    <source>
        <dbReference type="EMBL" id="TKK90387.1"/>
    </source>
</evidence>
<feature type="domain" description="ORF 12 gene product N-terminal" evidence="3">
    <location>
        <begin position="42"/>
        <end position="131"/>
    </location>
</feature>
<keyword evidence="5" id="KW-1185">Reference proteome</keyword>
<evidence type="ECO:0000259" key="2">
    <source>
        <dbReference type="Pfam" id="PF13354"/>
    </source>
</evidence>
<dbReference type="GO" id="GO:0008800">
    <property type="term" value="F:beta-lactamase activity"/>
    <property type="evidence" value="ECO:0007669"/>
    <property type="project" value="InterPro"/>
</dbReference>
<dbReference type="Gene3D" id="3.10.450.280">
    <property type="match status" value="1"/>
</dbReference>
<feature type="chain" id="PRO_5039675240" evidence="1">
    <location>
        <begin position="21"/>
        <end position="440"/>
    </location>
</feature>
<dbReference type="Proteomes" id="UP000308705">
    <property type="component" value="Unassembled WGS sequence"/>
</dbReference>
<feature type="signal peptide" evidence="1">
    <location>
        <begin position="1"/>
        <end position="20"/>
    </location>
</feature>
<dbReference type="InterPro" id="IPR000871">
    <property type="entry name" value="Beta-lactam_class-A"/>
</dbReference>
<dbReference type="GO" id="GO:0046677">
    <property type="term" value="P:response to antibiotic"/>
    <property type="evidence" value="ECO:0007669"/>
    <property type="project" value="InterPro"/>
</dbReference>
<proteinExistence type="predicted"/>
<comment type="caution">
    <text evidence="4">The sequence shown here is derived from an EMBL/GenBank/DDBJ whole genome shotgun (WGS) entry which is preliminary data.</text>
</comment>
<dbReference type="RefSeq" id="WP_137245860.1">
    <property type="nucleotide sequence ID" value="NZ_SZQA01000003.1"/>
</dbReference>
<accession>A0A4U3MQ40</accession>
<dbReference type="Gene3D" id="3.40.710.10">
    <property type="entry name" value="DD-peptidase/beta-lactamase superfamily"/>
    <property type="match status" value="1"/>
</dbReference>
<evidence type="ECO:0000256" key="1">
    <source>
        <dbReference type="SAM" id="SignalP"/>
    </source>
</evidence>
<evidence type="ECO:0000313" key="5">
    <source>
        <dbReference type="Proteomes" id="UP000308705"/>
    </source>
</evidence>
<feature type="domain" description="Beta-lactamase class A catalytic" evidence="2">
    <location>
        <begin position="174"/>
        <end position="334"/>
    </location>
</feature>
<dbReference type="GO" id="GO:0030655">
    <property type="term" value="P:beta-lactam antibiotic catabolic process"/>
    <property type="evidence" value="ECO:0007669"/>
    <property type="project" value="InterPro"/>
</dbReference>
<reference evidence="4 5" key="1">
    <citation type="submission" date="2019-04" db="EMBL/GenBank/DDBJ databases">
        <title>Herbidospora sp. NEAU-GS14.nov., a novel actinomycete isolated from soil.</title>
        <authorList>
            <person name="Han L."/>
        </authorList>
    </citation>
    <scope>NUCLEOTIDE SEQUENCE [LARGE SCALE GENOMIC DNA]</scope>
    <source>
        <strain evidence="4 5">NEAU-GS14</strain>
    </source>
</reference>
<protein>
    <submittedName>
        <fullName evidence="4">Uncharacterized protein</fullName>
    </submittedName>
</protein>
<evidence type="ECO:0000259" key="3">
    <source>
        <dbReference type="Pfam" id="PF18042"/>
    </source>
</evidence>
<organism evidence="4 5">
    <name type="scientific">Herbidospora galbida</name>
    <dbReference type="NCBI Taxonomy" id="2575442"/>
    <lineage>
        <taxon>Bacteria</taxon>
        <taxon>Bacillati</taxon>
        <taxon>Actinomycetota</taxon>
        <taxon>Actinomycetes</taxon>
        <taxon>Streptosporangiales</taxon>
        <taxon>Streptosporangiaceae</taxon>
        <taxon>Herbidospora</taxon>
    </lineage>
</organism>
<sequence>MRLARLMLPLALLVSACATAEQAAPAVSSPAATSGAYTGVPIPDSPVGRKLSWYLGALAALPIPAEQIDENFAPSFVKQVPAEQINEVSNQLKGLRVVEIQRATETDLVALVQSGENQAKLSMAVDPTGKIAGLLVSPADAPTPASWGDIDRRLATVAPSGFLAAGEDCKPVHGIEPDRARPLGSMFKLYVLGAVAQEVKAGRLSWDDELTITDAAKSLPSGELQDRPDGTKVTVEQAAKLMISISDNTATDLLIDRVGKPAVEAVIRDWSSNADRNIPLLTTRELFILKGADHPKYAEGFLKAPDRRAYLEDTVDKVPTSEVETWTTPRDVTTIEWFGSPTDMCRALVNLHGMGGPELDEIMGANDAALGLDQKTWPTVWFKGGSEPGVLTLGFLARSDQDEIGVVVVQAADEKKAIPEMAAATEVLAIVRGAFGLLPS</sequence>
<dbReference type="PANTHER" id="PTHR35333:SF5">
    <property type="entry name" value="CONSERVED LIPOPROTEIN LPQF-RELATED"/>
    <property type="match status" value="1"/>
</dbReference>
<dbReference type="OrthoDB" id="108135at2"/>
<keyword evidence="1" id="KW-0732">Signal</keyword>
<dbReference type="PROSITE" id="PS51257">
    <property type="entry name" value="PROKAR_LIPOPROTEIN"/>
    <property type="match status" value="1"/>
</dbReference>
<name>A0A4U3MQ40_9ACTN</name>